<comment type="subcellular location">
    <subcellularLocation>
        <location evidence="12">Cytoplasm</location>
    </subcellularLocation>
    <subcellularLocation>
        <location evidence="1 12">Golgi apparatus membrane</location>
        <topology evidence="1 12">Peripheral membrane protein</topology>
        <orientation evidence="1 12">Cytoplasmic side</orientation>
    </subcellularLocation>
    <subcellularLocation>
        <location evidence="12">Cytoplasmic vesicle</location>
        <location evidence="12">COPI-coated vesicle membrane</location>
        <topology evidence="12">Peripheral membrane protein</topology>
        <orientation evidence="12">Cytoplasmic side</orientation>
    </subcellularLocation>
</comment>
<keyword evidence="15" id="KW-1185">Reference proteome</keyword>
<evidence type="ECO:0000256" key="5">
    <source>
        <dbReference type="ARBA" id="ARBA00022490"/>
    </source>
</evidence>
<comment type="similarity">
    <text evidence="2 12">Belongs to the adaptor complexes small subunit family.</text>
</comment>
<dbReference type="GO" id="GO:0030126">
    <property type="term" value="C:COPI vesicle coat"/>
    <property type="evidence" value="ECO:0007669"/>
    <property type="project" value="UniProtKB-UniRule"/>
</dbReference>
<evidence type="ECO:0000256" key="1">
    <source>
        <dbReference type="ARBA" id="ARBA00004255"/>
    </source>
</evidence>
<dbReference type="STRING" id="78915.A0A4P9XG00"/>
<dbReference type="EMBL" id="KZ993659">
    <property type="protein sequence ID" value="RKP04526.1"/>
    <property type="molecule type" value="Genomic_DNA"/>
</dbReference>
<dbReference type="Proteomes" id="UP000271241">
    <property type="component" value="Unassembled WGS sequence"/>
</dbReference>
<evidence type="ECO:0000256" key="6">
    <source>
        <dbReference type="ARBA" id="ARBA00022892"/>
    </source>
</evidence>
<evidence type="ECO:0000259" key="13">
    <source>
        <dbReference type="Pfam" id="PF01217"/>
    </source>
</evidence>
<feature type="domain" description="AP complex mu/sigma subunit" evidence="13">
    <location>
        <begin position="9"/>
        <end position="150"/>
    </location>
</feature>
<dbReference type="InterPro" id="IPR022775">
    <property type="entry name" value="AP_mu_sigma_su"/>
</dbReference>
<keyword evidence="9 12" id="KW-0472">Membrane</keyword>
<keyword evidence="10 12" id="KW-0968">Cytoplasmic vesicle</keyword>
<dbReference type="GO" id="GO:0006890">
    <property type="term" value="P:retrograde vesicle-mediated transport, Golgi to endoplasmic reticulum"/>
    <property type="evidence" value="ECO:0007669"/>
    <property type="project" value="UniProtKB-UniRule"/>
</dbReference>
<dbReference type="PANTHER" id="PTHR11043">
    <property type="entry name" value="ZETA-COAT PROTEIN"/>
    <property type="match status" value="1"/>
</dbReference>
<keyword evidence="8 12" id="KW-0333">Golgi apparatus</keyword>
<dbReference type="Pfam" id="PF01217">
    <property type="entry name" value="Clat_adaptor_s"/>
    <property type="match status" value="1"/>
</dbReference>
<evidence type="ECO:0000313" key="14">
    <source>
        <dbReference type="EMBL" id="RKP04526.1"/>
    </source>
</evidence>
<protein>
    <recommendedName>
        <fullName evidence="12">Coatomer subunit zeta</fullName>
    </recommendedName>
</protein>
<name>A0A4P9XG00_9FUNG</name>
<evidence type="ECO:0000256" key="3">
    <source>
        <dbReference type="ARBA" id="ARBA00011775"/>
    </source>
</evidence>
<dbReference type="GO" id="GO:0006891">
    <property type="term" value="P:intra-Golgi vesicle-mediated transport"/>
    <property type="evidence" value="ECO:0007669"/>
    <property type="project" value="TreeGrafter"/>
</dbReference>
<gene>
    <name evidence="14" type="ORF">THASP1DRAFT_26870</name>
</gene>
<dbReference type="GO" id="GO:0006886">
    <property type="term" value="P:intracellular protein transport"/>
    <property type="evidence" value="ECO:0007669"/>
    <property type="project" value="TreeGrafter"/>
</dbReference>
<evidence type="ECO:0000256" key="12">
    <source>
        <dbReference type="RuleBase" id="RU366053"/>
    </source>
</evidence>
<dbReference type="AlphaFoldDB" id="A0A4P9XG00"/>
<dbReference type="Gene3D" id="3.30.450.60">
    <property type="match status" value="1"/>
</dbReference>
<comment type="function">
    <text evidence="11">The coatomer is a cytosolic protein complex that binds to dilysine motifs and reversibly associates with Golgi non-clathrin-coated vesicles, which further mediate biosynthetic protein transport from the ER, via the Golgi up to the trans Golgi network. Coatomer complex is required for budding from Golgi membranes, and is essential for the retrograde Golgi-to-ER transport of dilysine-tagged proteins. The zeta subunit may be involved in regulating the coat assembly and, hence, the rate of biosynthetic protein transport due to its association-dissociation properties with the coatomer complex.</text>
</comment>
<dbReference type="SUPFAM" id="SSF64356">
    <property type="entry name" value="SNARE-like"/>
    <property type="match status" value="1"/>
</dbReference>
<evidence type="ECO:0000256" key="2">
    <source>
        <dbReference type="ARBA" id="ARBA00006972"/>
    </source>
</evidence>
<keyword evidence="5 12" id="KW-0963">Cytoplasm</keyword>
<dbReference type="GO" id="GO:0000139">
    <property type="term" value="C:Golgi membrane"/>
    <property type="evidence" value="ECO:0007669"/>
    <property type="project" value="UniProtKB-SubCell"/>
</dbReference>
<dbReference type="FunFam" id="3.30.450.60:FF:000013">
    <property type="entry name" value="Coatomer subunit zeta"/>
    <property type="match status" value="1"/>
</dbReference>
<keyword evidence="4 12" id="KW-0813">Transport</keyword>
<dbReference type="PANTHER" id="PTHR11043:SF0">
    <property type="entry name" value="COATOMER SUBUNIT ZETA"/>
    <property type="match status" value="1"/>
</dbReference>
<evidence type="ECO:0000256" key="11">
    <source>
        <dbReference type="ARBA" id="ARBA00045555"/>
    </source>
</evidence>
<evidence type="ECO:0000256" key="4">
    <source>
        <dbReference type="ARBA" id="ARBA00022448"/>
    </source>
</evidence>
<organism evidence="14 15">
    <name type="scientific">Thamnocephalis sphaerospora</name>
    <dbReference type="NCBI Taxonomy" id="78915"/>
    <lineage>
        <taxon>Eukaryota</taxon>
        <taxon>Fungi</taxon>
        <taxon>Fungi incertae sedis</taxon>
        <taxon>Zoopagomycota</taxon>
        <taxon>Zoopagomycotina</taxon>
        <taxon>Zoopagomycetes</taxon>
        <taxon>Zoopagales</taxon>
        <taxon>Sigmoideomycetaceae</taxon>
        <taxon>Thamnocephalis</taxon>
    </lineage>
</organism>
<evidence type="ECO:0000313" key="15">
    <source>
        <dbReference type="Proteomes" id="UP000271241"/>
    </source>
</evidence>
<sequence length="180" mass="20419">MSNLSLYAVKAVLILDADGQRLLAKYYPHATEFAALKDQRAFEKSLFEKTRRTNICYRSVVDVYVYVVGVAEENEIILSTALNAFVDALDILLRQRRLTAVVYVIRHQMEKQSIQSHYDTVVLALDECIDDGVVLEVDEEQIASRVSKRGMDTIDVALTEQTLMQAYQSAKERLANSLLK</sequence>
<keyword evidence="6 12" id="KW-0931">ER-Golgi transport</keyword>
<accession>A0A4P9XG00</accession>
<keyword evidence="7 12" id="KW-0653">Protein transport</keyword>
<evidence type="ECO:0000256" key="8">
    <source>
        <dbReference type="ARBA" id="ARBA00023034"/>
    </source>
</evidence>
<evidence type="ECO:0000256" key="7">
    <source>
        <dbReference type="ARBA" id="ARBA00022927"/>
    </source>
</evidence>
<dbReference type="OrthoDB" id="10249988at2759"/>
<proteinExistence type="inferred from homology"/>
<reference evidence="15" key="1">
    <citation type="journal article" date="2018" name="Nat. Microbiol.">
        <title>Leveraging single-cell genomics to expand the fungal tree of life.</title>
        <authorList>
            <person name="Ahrendt S.R."/>
            <person name="Quandt C.A."/>
            <person name="Ciobanu D."/>
            <person name="Clum A."/>
            <person name="Salamov A."/>
            <person name="Andreopoulos B."/>
            <person name="Cheng J.F."/>
            <person name="Woyke T."/>
            <person name="Pelin A."/>
            <person name="Henrissat B."/>
            <person name="Reynolds N.K."/>
            <person name="Benny G.L."/>
            <person name="Smith M.E."/>
            <person name="James T.Y."/>
            <person name="Grigoriev I.V."/>
        </authorList>
    </citation>
    <scope>NUCLEOTIDE SEQUENCE [LARGE SCALE GENOMIC DNA]</scope>
    <source>
        <strain evidence="15">RSA 1356</strain>
    </source>
</reference>
<comment type="subunit">
    <text evidence="3 12">Oligomeric complex that consists of at least the alpha, beta, beta', gamma, delta, epsilon and zeta subunits.</text>
</comment>
<evidence type="ECO:0000256" key="10">
    <source>
        <dbReference type="ARBA" id="ARBA00023329"/>
    </source>
</evidence>
<dbReference type="InterPro" id="IPR039652">
    <property type="entry name" value="Coatomer_zeta"/>
</dbReference>
<dbReference type="InterPro" id="IPR011012">
    <property type="entry name" value="Longin-like_dom_sf"/>
</dbReference>
<evidence type="ECO:0000256" key="9">
    <source>
        <dbReference type="ARBA" id="ARBA00023136"/>
    </source>
</evidence>